<dbReference type="EMBL" id="FRDN01000015">
    <property type="protein sequence ID" value="SHN84736.1"/>
    <property type="molecule type" value="Genomic_DNA"/>
</dbReference>
<evidence type="ECO:0000313" key="1">
    <source>
        <dbReference type="EMBL" id="SHN84736.1"/>
    </source>
</evidence>
<dbReference type="AlphaFoldDB" id="A0A1M7UPC2"/>
<accession>A0A1M7UPC2</accession>
<protein>
    <submittedName>
        <fullName evidence="1">Uncharacterized protein</fullName>
    </submittedName>
</protein>
<dbReference type="Proteomes" id="UP000184010">
    <property type="component" value="Unassembled WGS sequence"/>
</dbReference>
<name>A0A1M7UPC2_9FIRM</name>
<dbReference type="RefSeq" id="WP_072774459.1">
    <property type="nucleotide sequence ID" value="NZ_FRDN01000015.1"/>
</dbReference>
<reference evidence="2" key="1">
    <citation type="submission" date="2016-12" db="EMBL/GenBank/DDBJ databases">
        <authorList>
            <person name="Varghese N."/>
            <person name="Submissions S."/>
        </authorList>
    </citation>
    <scope>NUCLEOTIDE SEQUENCE [LARGE SCALE GENOMIC DNA]</scope>
    <source>
        <strain evidence="2">DSM 11544</strain>
    </source>
</reference>
<evidence type="ECO:0000313" key="2">
    <source>
        <dbReference type="Proteomes" id="UP000184010"/>
    </source>
</evidence>
<gene>
    <name evidence="1" type="ORF">SAMN02745215_04266</name>
</gene>
<organism evidence="1 2">
    <name type="scientific">Desulfitobacterium chlororespirans DSM 11544</name>
    <dbReference type="NCBI Taxonomy" id="1121395"/>
    <lineage>
        <taxon>Bacteria</taxon>
        <taxon>Bacillati</taxon>
        <taxon>Bacillota</taxon>
        <taxon>Clostridia</taxon>
        <taxon>Eubacteriales</taxon>
        <taxon>Desulfitobacteriaceae</taxon>
        <taxon>Desulfitobacterium</taxon>
    </lineage>
</organism>
<dbReference type="STRING" id="1121395.SAMN02745215_04266"/>
<sequence length="108" mass="12292">MKSIIDDFFATDTHAIEWGYTIHISKSREFSTQVVIEDAGRRALLNIPDVPYRDLDDFLETVEQVYAEPEIAFTLHTEYRNEAGETMPDSPGFGGIIYDLSSTTIKKE</sequence>
<proteinExistence type="predicted"/>
<keyword evidence="2" id="KW-1185">Reference proteome</keyword>